<keyword evidence="2" id="KW-0378">Hydrolase</keyword>
<dbReference type="Proteomes" id="UP000230971">
    <property type="component" value="Unassembled WGS sequence"/>
</dbReference>
<dbReference type="RefSeq" id="WP_062538673.1">
    <property type="nucleotide sequence ID" value="NZ_BBUN01000045.1"/>
</dbReference>
<dbReference type="Proteomes" id="UP000193907">
    <property type="component" value="Unassembled WGS sequence"/>
</dbReference>
<dbReference type="EMBL" id="PDKV01000004">
    <property type="protein sequence ID" value="PIB80106.1"/>
    <property type="molecule type" value="Genomic_DNA"/>
</dbReference>
<dbReference type="PANTHER" id="PTHR46394:SF1">
    <property type="entry name" value="PNPLA DOMAIN-CONTAINING PROTEIN"/>
    <property type="match status" value="1"/>
</dbReference>
<reference evidence="4 6" key="1">
    <citation type="submission" date="2016-01" db="EMBL/GenBank/DDBJ databases">
        <title>The new phylogeny of the genus Mycobacterium.</title>
        <authorList>
            <person name="Tarcisio F."/>
            <person name="Conor M."/>
            <person name="Antonella G."/>
            <person name="Elisabetta G."/>
            <person name="Giulia F.S."/>
            <person name="Sara T."/>
            <person name="Anna F."/>
            <person name="Clotilde B."/>
            <person name="Roberto B."/>
            <person name="Veronica D.S."/>
            <person name="Fabio R."/>
            <person name="Monica P."/>
            <person name="Olivier J."/>
            <person name="Enrico T."/>
            <person name="Nicola S."/>
        </authorList>
    </citation>
    <scope>NUCLEOTIDE SEQUENCE [LARGE SCALE GENOMIC DNA]</scope>
    <source>
        <strain evidence="4 6">DSM 44243</strain>
    </source>
</reference>
<organism evidence="4 6">
    <name type="scientific">Mycobacterium celatum</name>
    <dbReference type="NCBI Taxonomy" id="28045"/>
    <lineage>
        <taxon>Bacteria</taxon>
        <taxon>Bacillati</taxon>
        <taxon>Actinomycetota</taxon>
        <taxon>Actinomycetes</taxon>
        <taxon>Mycobacteriales</taxon>
        <taxon>Mycobacteriaceae</taxon>
        <taxon>Mycobacterium</taxon>
    </lineage>
</organism>
<protein>
    <submittedName>
        <fullName evidence="4">Phospholipase</fullName>
    </submittedName>
</protein>
<dbReference type="Gene3D" id="3.40.1090.10">
    <property type="entry name" value="Cytosolic phospholipase A2 catalytic domain"/>
    <property type="match status" value="2"/>
</dbReference>
<feature type="short sequence motif" description="GXGXXG" evidence="2">
    <location>
        <begin position="11"/>
        <end position="16"/>
    </location>
</feature>
<feature type="active site" description="Nucleophile" evidence="2">
    <location>
        <position position="40"/>
    </location>
</feature>
<dbReference type="PROSITE" id="PS51635">
    <property type="entry name" value="PNPLA"/>
    <property type="match status" value="1"/>
</dbReference>
<keyword evidence="1 2" id="KW-0443">Lipid metabolism</keyword>
<accession>A0A1X1RT54</accession>
<proteinExistence type="predicted"/>
<dbReference type="CDD" id="cd07207">
    <property type="entry name" value="Pat_ExoU_VipD_like"/>
    <property type="match status" value="1"/>
</dbReference>
<feature type="short sequence motif" description="DGA/G" evidence="2">
    <location>
        <begin position="200"/>
        <end position="202"/>
    </location>
</feature>
<evidence type="ECO:0000313" key="4">
    <source>
        <dbReference type="EMBL" id="ORV14854.1"/>
    </source>
</evidence>
<feature type="short sequence motif" description="GXSXG" evidence="2">
    <location>
        <begin position="38"/>
        <end position="42"/>
    </location>
</feature>
<feature type="active site" description="Proton acceptor" evidence="2">
    <location>
        <position position="200"/>
    </location>
</feature>
<feature type="domain" description="PNPLA" evidence="3">
    <location>
        <begin position="7"/>
        <end position="213"/>
    </location>
</feature>
<evidence type="ECO:0000313" key="6">
    <source>
        <dbReference type="Proteomes" id="UP000193907"/>
    </source>
</evidence>
<dbReference type="PANTHER" id="PTHR46394">
    <property type="entry name" value="ANNEXIN"/>
    <property type="match status" value="1"/>
</dbReference>
<keyword evidence="6" id="KW-1185">Reference proteome</keyword>
<dbReference type="InterPro" id="IPR052580">
    <property type="entry name" value="Lipid_Hydrolase"/>
</dbReference>
<dbReference type="GO" id="GO:0016042">
    <property type="term" value="P:lipid catabolic process"/>
    <property type="evidence" value="ECO:0007669"/>
    <property type="project" value="UniProtKB-UniRule"/>
</dbReference>
<evidence type="ECO:0000313" key="7">
    <source>
        <dbReference type="Proteomes" id="UP000230971"/>
    </source>
</evidence>
<evidence type="ECO:0000256" key="2">
    <source>
        <dbReference type="PROSITE-ProRule" id="PRU01161"/>
    </source>
</evidence>
<dbReference type="SUPFAM" id="SSF52151">
    <property type="entry name" value="FabD/lysophospholipase-like"/>
    <property type="match status" value="1"/>
</dbReference>
<reference evidence="5 7" key="2">
    <citation type="journal article" date="2017" name="Infect. Genet. Evol.">
        <title>The new phylogeny of the genus Mycobacterium: The old and the news.</title>
        <authorList>
            <person name="Tortoli E."/>
            <person name="Fedrizzi T."/>
            <person name="Meehan C.J."/>
            <person name="Trovato A."/>
            <person name="Grottola A."/>
            <person name="Giacobazzi E."/>
            <person name="Serpini G.F."/>
            <person name="Tagliazucchi S."/>
            <person name="Fabio A."/>
            <person name="Bettua C."/>
            <person name="Bertorelli R."/>
            <person name="Frascaro F."/>
            <person name="De Sanctis V."/>
            <person name="Pecorari M."/>
            <person name="Jousson O."/>
            <person name="Segata N."/>
            <person name="Cirillo D.M."/>
        </authorList>
    </citation>
    <scope>NUCLEOTIDE SEQUENCE [LARGE SCALE GENOMIC DNA]</scope>
    <source>
        <strain evidence="5 7">NCTC 12882</strain>
    </source>
</reference>
<dbReference type="GO" id="GO:0016787">
    <property type="term" value="F:hydrolase activity"/>
    <property type="evidence" value="ECO:0007669"/>
    <property type="project" value="UniProtKB-UniRule"/>
</dbReference>
<dbReference type="InterPro" id="IPR016035">
    <property type="entry name" value="Acyl_Trfase/lysoPLipase"/>
</dbReference>
<dbReference type="Pfam" id="PF01734">
    <property type="entry name" value="Patatin"/>
    <property type="match status" value="1"/>
</dbReference>
<comment type="caution">
    <text evidence="4">The sequence shown here is derived from an EMBL/GenBank/DDBJ whole genome shotgun (WGS) entry which is preliminary data.</text>
</comment>
<dbReference type="OrthoDB" id="9770965at2"/>
<dbReference type="STRING" id="28045.AWB95_09625"/>
<keyword evidence="2" id="KW-0442">Lipid degradation</keyword>
<dbReference type="AlphaFoldDB" id="A0A1X1RT54"/>
<evidence type="ECO:0000259" key="3">
    <source>
        <dbReference type="PROSITE" id="PS51635"/>
    </source>
</evidence>
<sequence>MNNTTDLVLSGGGVKGIGLVGAVVALMEAGYQIPRVSGTSAGSIVGAILAAGYDQLTPEEVRHLTMTVPYRKFLDAGPIERIPLLGPAWGLLSEEGIYKGDFAHEWIRSELKNLGVSTFGDLAFDDDYVLPERRYRLVVTVADVTTGQLVRLPWDYRRLYGLDPDEQQVADAVRASMSIPFFFRTVKLKSAGGLTSTLVDGGMLSNFPIDSFDRPDGKPPRWPTFGITVLPNLPQGNDKVIPALKPLHWLGGPTLLEDLITTMIVGRDQAYLNQPWVSARAIRVDSTNVGFLDFDISREQMEALYQKGYEAAQAFLSTWNWTQYRESYRRP</sequence>
<dbReference type="InterPro" id="IPR002641">
    <property type="entry name" value="PNPLA_dom"/>
</dbReference>
<name>A0A1X1RT54_MYCCE</name>
<evidence type="ECO:0000313" key="5">
    <source>
        <dbReference type="EMBL" id="PIB80106.1"/>
    </source>
</evidence>
<gene>
    <name evidence="4" type="ORF">AWB95_09625</name>
    <name evidence="5" type="ORF">CQY23_05665</name>
</gene>
<dbReference type="EMBL" id="LQOM01000024">
    <property type="protein sequence ID" value="ORV14854.1"/>
    <property type="molecule type" value="Genomic_DNA"/>
</dbReference>
<evidence type="ECO:0000256" key="1">
    <source>
        <dbReference type="ARBA" id="ARBA00023098"/>
    </source>
</evidence>